<dbReference type="NCBIfam" id="TIGR01720">
    <property type="entry name" value="NRPS-para261"/>
    <property type="match status" value="1"/>
</dbReference>
<dbReference type="InterPro" id="IPR036736">
    <property type="entry name" value="ACP-like_sf"/>
</dbReference>
<dbReference type="Pfam" id="PF00668">
    <property type="entry name" value="Condensation"/>
    <property type="match status" value="2"/>
</dbReference>
<keyword evidence="10" id="KW-1185">Reference proteome</keyword>
<keyword evidence="7" id="KW-0511">Multifunctional enzyme</keyword>
<dbReference type="NCBIfam" id="TIGR01733">
    <property type="entry name" value="AA-adenyl-dom"/>
    <property type="match status" value="1"/>
</dbReference>
<keyword evidence="5" id="KW-0436">Ligase</keyword>
<dbReference type="Gene3D" id="1.10.1200.10">
    <property type="entry name" value="ACP-like"/>
    <property type="match status" value="1"/>
</dbReference>
<dbReference type="EMBL" id="CAKMMF010000003">
    <property type="protein sequence ID" value="CAH1195716.1"/>
    <property type="molecule type" value="Genomic_DNA"/>
</dbReference>
<keyword evidence="3" id="KW-0596">Phosphopantetheine</keyword>
<feature type="domain" description="Carrier" evidence="8">
    <location>
        <begin position="962"/>
        <end position="1036"/>
    </location>
</feature>
<dbReference type="InterPro" id="IPR006162">
    <property type="entry name" value="Ppantetheine_attach_site"/>
</dbReference>
<dbReference type="InterPro" id="IPR010060">
    <property type="entry name" value="NRPS_synth"/>
</dbReference>
<dbReference type="PROSITE" id="PS50075">
    <property type="entry name" value="CARRIER"/>
    <property type="match status" value="1"/>
</dbReference>
<keyword evidence="4" id="KW-0597">Phosphoprotein</keyword>
<dbReference type="InterPro" id="IPR023213">
    <property type="entry name" value="CAT-like_dom_sf"/>
</dbReference>
<sequence length="1509" mass="170719">MFGNQTAIEAYQLTHPQQRVWLVEKIYPDTSLHHLSAQSLKQGDIDINALEQAIGTFVRQNDCTRLRFIEREQVVQQYIHPYEPFQIDRIDFSIEGDPQAAYDSWLYKRLHKTFELEHEYLFNYAIIRTDKDHAGFLFIYHHLISDGWSICTMINRIWEMYASLAKGEEIASSGKESYLDYIASEQAYLSSSRFVKNQSFWNDKFKQLPEQFAVRSSLETAGKRANFLIDPQTSSAIRQLVKAQSCSLNTFFVMLSALYTRKITQRSDIVLGTPVLNRSGRKEKEMFGMFTSTMPFRTIVNDEAAILDWMETVNEDLMKCYFHQKYPYELLMKDIGLKQLGHDNLFDLSVNYYNTRMPTEVNGDAVETTELYSGNQLYSLQIVIKDWLADGSLNIEFDYKESLYSEAEITLMWNRMRILLQQILTNPGQRIGELEIVDGEEKAKLLSEWNDTSAGYPHEQSVQQLFEEQAARNPDRPALRWNDQSMSYGELNRKANALAHVLRDRGIVRDSMVAIMATHSQEVVIGILAVLKAGGAYVPIDPDYPEERIHYLLNDSGASVLLRNVDIDALRSYDGDAIDLRSHAIYEGDWGNPEPVSGPKDLAYIIYTSGSTGNPKGVMIEHQGLVNYIWWAKQMYIREDTEAFALYSSISFDLTVTSIFTPLINGNPIHIYSDDGSEFVLYRILRENATQIIKLTPSHLSLIKDLDLTGSSVRRFIVGGEDFKTSLAREIHASFGGQIDMYNEYGPTETVVGCMIHRFDIELDLGASVPIGRPADNVQLYVLDEGHQLLPAETVGELFISGDGVARGYLNRAALTAERFVDNPFLSGKRMYRTGDLVRYRADGIIDYFGRIDTQVKIRGYRIELGEIESHLTKRDAIREAVVIDRARPQGDVYLCAYYLADEDIDENELRRDMLQTMPGYMVPSYFIRIEEIPLTPNGKVNRAALPDIPLEAGTAGEIEINYENETERHVFETLREVLRIERIGRHHNFYQLGGDSIKAIQVAAKLSGLGLKVRVKDILSIPVLEELAAAVQTDNDRLQADQHAAAGEVLPTPITEWFFAQRNEMEQHWNQSILLALKQAIAPHELGNALEALVNHHDSLRLNLNRSSGRLYYNAEHLNAPVPVETVDLSAYEGEQWRQQLVERGEAIKSSLDIENGLPLHACLFTANYAGDQLLLLTAHHLMVDAVSWQIMLEDLALLLDGIKLGSTAKLPLKTHSYQVWADGLHNDPAKVLSGRAELDYWENTSKGFNWSMASQLADNPAGDNRMSSCRTVRATLSAEETASLLTGANASYRTEANELLVTALAMAVRSRTKQEEVYLELEGHGREELIDGIDINRTVGWFTSIFPFRLQLPHGDNGALIKSVKEQMRAIPNKGIGYGIHRYIHGSLPVMDTAAIRFNYLGRLDNGFDNHWFQLVNEDTGRDIGPDNRLNVLLDIVAAVVDGELTFSVTYSQEQFQQAAVTAFVNVLTASLQELIRHCLNETEPQFTPSDFETAGLSLSDLDMLLN</sequence>
<dbReference type="SUPFAM" id="SSF47336">
    <property type="entry name" value="ACP-like"/>
    <property type="match status" value="1"/>
</dbReference>
<evidence type="ECO:0000256" key="4">
    <source>
        <dbReference type="ARBA" id="ARBA00022553"/>
    </source>
</evidence>
<evidence type="ECO:0000313" key="10">
    <source>
        <dbReference type="Proteomes" id="UP000838686"/>
    </source>
</evidence>
<evidence type="ECO:0000256" key="3">
    <source>
        <dbReference type="ARBA" id="ARBA00022450"/>
    </source>
</evidence>
<dbReference type="Pfam" id="PF00501">
    <property type="entry name" value="AMP-binding"/>
    <property type="match status" value="1"/>
</dbReference>
<keyword evidence="6" id="KW-0045">Antibiotic biosynthesis</keyword>
<dbReference type="CDD" id="cd19534">
    <property type="entry name" value="E_NRPS"/>
    <property type="match status" value="1"/>
</dbReference>
<dbReference type="InterPro" id="IPR025110">
    <property type="entry name" value="AMP-bd_C"/>
</dbReference>
<dbReference type="InterPro" id="IPR001242">
    <property type="entry name" value="Condensation_dom"/>
</dbReference>
<proteinExistence type="inferred from homology"/>
<dbReference type="PRINTS" id="PR00154">
    <property type="entry name" value="AMPBINDING"/>
</dbReference>
<evidence type="ECO:0000256" key="5">
    <source>
        <dbReference type="ARBA" id="ARBA00022598"/>
    </source>
</evidence>
<dbReference type="PANTHER" id="PTHR45398:SF1">
    <property type="entry name" value="ENZYME, PUTATIVE (JCVI)-RELATED"/>
    <property type="match status" value="1"/>
</dbReference>
<dbReference type="InterPro" id="IPR020459">
    <property type="entry name" value="AMP-binding"/>
</dbReference>
<dbReference type="Gene3D" id="3.40.50.980">
    <property type="match status" value="2"/>
</dbReference>
<evidence type="ECO:0000256" key="1">
    <source>
        <dbReference type="ARBA" id="ARBA00001957"/>
    </source>
</evidence>
<reference evidence="9" key="1">
    <citation type="submission" date="2022-01" db="EMBL/GenBank/DDBJ databases">
        <authorList>
            <person name="Criscuolo A."/>
        </authorList>
    </citation>
    <scope>NUCLEOTIDE SEQUENCE</scope>
    <source>
        <strain evidence="9">CIP111893</strain>
    </source>
</reference>
<comment type="similarity">
    <text evidence="2">Belongs to the ATP-dependent AMP-binding enzyme family.</text>
</comment>
<dbReference type="PROSITE" id="PS00455">
    <property type="entry name" value="AMP_BINDING"/>
    <property type="match status" value="1"/>
</dbReference>
<accession>A0ABM9BX86</accession>
<dbReference type="Pfam" id="PF00550">
    <property type="entry name" value="PP-binding"/>
    <property type="match status" value="1"/>
</dbReference>
<dbReference type="PROSITE" id="PS00012">
    <property type="entry name" value="PHOSPHOPANTETHEINE"/>
    <property type="match status" value="1"/>
</dbReference>
<dbReference type="Gene3D" id="3.30.559.30">
    <property type="entry name" value="Nonribosomal peptide synthetase, condensation domain"/>
    <property type="match status" value="2"/>
</dbReference>
<dbReference type="InterPro" id="IPR045851">
    <property type="entry name" value="AMP-bd_C_sf"/>
</dbReference>
<comment type="cofactor">
    <cofactor evidence="1">
        <name>pantetheine 4'-phosphate</name>
        <dbReference type="ChEBI" id="CHEBI:47942"/>
    </cofactor>
</comment>
<name>A0ABM9BX86_9BACL</name>
<gene>
    <name evidence="9" type="primary">srfAA_2</name>
    <name evidence="9" type="ORF">PAECIP111893_00746</name>
</gene>
<organism evidence="9 10">
    <name type="scientific">Paenibacillus plantiphilus</name>
    <dbReference type="NCBI Taxonomy" id="2905650"/>
    <lineage>
        <taxon>Bacteria</taxon>
        <taxon>Bacillati</taxon>
        <taxon>Bacillota</taxon>
        <taxon>Bacilli</taxon>
        <taxon>Bacillales</taxon>
        <taxon>Paenibacillaceae</taxon>
        <taxon>Paenibacillus</taxon>
    </lineage>
</organism>
<dbReference type="SUPFAM" id="SSF52777">
    <property type="entry name" value="CoA-dependent acyltransferases"/>
    <property type="match status" value="4"/>
</dbReference>
<dbReference type="InterPro" id="IPR020845">
    <property type="entry name" value="AMP-binding_CS"/>
</dbReference>
<evidence type="ECO:0000256" key="2">
    <source>
        <dbReference type="ARBA" id="ARBA00006432"/>
    </source>
</evidence>
<dbReference type="RefSeq" id="WP_236339038.1">
    <property type="nucleotide sequence ID" value="NZ_CAKMMF010000003.1"/>
</dbReference>
<evidence type="ECO:0000256" key="7">
    <source>
        <dbReference type="ARBA" id="ARBA00023268"/>
    </source>
</evidence>
<comment type="caution">
    <text evidence="9">The sequence shown here is derived from an EMBL/GenBank/DDBJ whole genome shotgun (WGS) entry which is preliminary data.</text>
</comment>
<dbReference type="Gene3D" id="3.30.300.30">
    <property type="match status" value="1"/>
</dbReference>
<dbReference type="InterPro" id="IPR000873">
    <property type="entry name" value="AMP-dep_synth/lig_dom"/>
</dbReference>
<dbReference type="Gene3D" id="2.30.38.10">
    <property type="entry name" value="Luciferase, Domain 3"/>
    <property type="match status" value="1"/>
</dbReference>
<dbReference type="Gene3D" id="3.30.559.10">
    <property type="entry name" value="Chloramphenicol acetyltransferase-like domain"/>
    <property type="match status" value="2"/>
</dbReference>
<evidence type="ECO:0000313" key="9">
    <source>
        <dbReference type="EMBL" id="CAH1195716.1"/>
    </source>
</evidence>
<protein>
    <submittedName>
        <fullName evidence="9">Surfactin synthase subunit 1</fullName>
    </submittedName>
</protein>
<evidence type="ECO:0000259" key="8">
    <source>
        <dbReference type="PROSITE" id="PS50075"/>
    </source>
</evidence>
<dbReference type="InterPro" id="IPR010071">
    <property type="entry name" value="AA_adenyl_dom"/>
</dbReference>
<evidence type="ECO:0000256" key="6">
    <source>
        <dbReference type="ARBA" id="ARBA00023194"/>
    </source>
</evidence>
<dbReference type="SUPFAM" id="SSF56801">
    <property type="entry name" value="Acetyl-CoA synthetase-like"/>
    <property type="match status" value="1"/>
</dbReference>
<dbReference type="Proteomes" id="UP000838686">
    <property type="component" value="Unassembled WGS sequence"/>
</dbReference>
<dbReference type="Pfam" id="PF13193">
    <property type="entry name" value="AMP-binding_C"/>
    <property type="match status" value="1"/>
</dbReference>
<dbReference type="InterPro" id="IPR009081">
    <property type="entry name" value="PP-bd_ACP"/>
</dbReference>
<dbReference type="PANTHER" id="PTHR45398">
    <property type="match status" value="1"/>
</dbReference>